<feature type="domain" description="YjiS-like" evidence="1">
    <location>
        <begin position="61"/>
        <end position="93"/>
    </location>
</feature>
<protein>
    <submittedName>
        <fullName evidence="2">DUF1127 domain-containing protein</fullName>
    </submittedName>
</protein>
<dbReference type="EMBL" id="JAAVNE010000043">
    <property type="protein sequence ID" value="NKC33343.1"/>
    <property type="molecule type" value="Genomic_DNA"/>
</dbReference>
<reference evidence="2 3" key="1">
    <citation type="submission" date="2020-03" db="EMBL/GenBank/DDBJ databases">
        <title>Roseomonas selenitidurans sp. nov. isolated from urban soil.</title>
        <authorList>
            <person name="Liu H."/>
        </authorList>
    </citation>
    <scope>NUCLEOTIDE SEQUENCE [LARGE SCALE GENOMIC DNA]</scope>
    <source>
        <strain evidence="2 3">BU-1</strain>
    </source>
</reference>
<dbReference type="Pfam" id="PF06568">
    <property type="entry name" value="YjiS-like"/>
    <property type="match status" value="1"/>
</dbReference>
<dbReference type="Proteomes" id="UP000787635">
    <property type="component" value="Unassembled WGS sequence"/>
</dbReference>
<keyword evidence="3" id="KW-1185">Reference proteome</keyword>
<proteinExistence type="predicted"/>
<evidence type="ECO:0000313" key="3">
    <source>
        <dbReference type="Proteomes" id="UP000787635"/>
    </source>
</evidence>
<evidence type="ECO:0000313" key="2">
    <source>
        <dbReference type="EMBL" id="NKC33343.1"/>
    </source>
</evidence>
<gene>
    <name evidence="2" type="ORF">HEQ75_20955</name>
</gene>
<organism evidence="2 3">
    <name type="scientific">Falsiroseomonas selenitidurans</name>
    <dbReference type="NCBI Taxonomy" id="2716335"/>
    <lineage>
        <taxon>Bacteria</taxon>
        <taxon>Pseudomonadati</taxon>
        <taxon>Pseudomonadota</taxon>
        <taxon>Alphaproteobacteria</taxon>
        <taxon>Acetobacterales</taxon>
        <taxon>Roseomonadaceae</taxon>
        <taxon>Falsiroseomonas</taxon>
    </lineage>
</organism>
<dbReference type="RefSeq" id="WP_168034070.1">
    <property type="nucleotide sequence ID" value="NZ_JAAVNE010000043.1"/>
</dbReference>
<evidence type="ECO:0000259" key="1">
    <source>
        <dbReference type="Pfam" id="PF06568"/>
    </source>
</evidence>
<name>A0ABX1E949_9PROT</name>
<dbReference type="InterPro" id="IPR009506">
    <property type="entry name" value="YjiS-like"/>
</dbReference>
<comment type="caution">
    <text evidence="2">The sequence shown here is derived from an EMBL/GenBank/DDBJ whole genome shotgun (WGS) entry which is preliminary data.</text>
</comment>
<sequence>MNARHSLEQAAIFHPAAPDRTAREIEVLRHAAIRARDQAIADGVVRAFTSLGRGLAFLGRTLVIWSERSRTYDNLRNLTDRELADIGLTRGEISRVFEPDFRLPVATATKATVTMPAKAPVQTLAPANANRPRPSAAAA</sequence>
<accession>A0ABX1E949</accession>